<dbReference type="InterPro" id="IPR058240">
    <property type="entry name" value="rSAM_sf"/>
</dbReference>
<keyword evidence="3" id="KW-0808">Transferase</keyword>
<evidence type="ECO:0000256" key="3">
    <source>
        <dbReference type="ARBA" id="ARBA00022679"/>
    </source>
</evidence>
<dbReference type="CDD" id="cd01335">
    <property type="entry name" value="Radical_SAM"/>
    <property type="match status" value="1"/>
</dbReference>
<evidence type="ECO:0000256" key="7">
    <source>
        <dbReference type="ARBA" id="ARBA00023014"/>
    </source>
</evidence>
<dbReference type="InterPro" id="IPR023404">
    <property type="entry name" value="rSAM_horseshoe"/>
</dbReference>
<dbReference type="NCBIfam" id="TIGR00089">
    <property type="entry name" value="MiaB/RimO family radical SAM methylthiotransferase"/>
    <property type="match status" value="1"/>
</dbReference>
<dbReference type="SFLD" id="SFLDG01082">
    <property type="entry name" value="B12-binding_domain_containing"/>
    <property type="match status" value="1"/>
</dbReference>
<evidence type="ECO:0000259" key="8">
    <source>
        <dbReference type="PROSITE" id="PS51449"/>
    </source>
</evidence>
<dbReference type="GO" id="GO:0051539">
    <property type="term" value="F:4 iron, 4 sulfur cluster binding"/>
    <property type="evidence" value="ECO:0007669"/>
    <property type="project" value="UniProtKB-KW"/>
</dbReference>
<name>A0A1F5YHP4_9BACT</name>
<dbReference type="SFLD" id="SFLDS00029">
    <property type="entry name" value="Radical_SAM"/>
    <property type="match status" value="1"/>
</dbReference>
<dbReference type="AlphaFoldDB" id="A0A1F5YHP4"/>
<dbReference type="PANTHER" id="PTHR43020:SF2">
    <property type="entry name" value="MITOCHONDRIAL TRNA METHYLTHIOTRANSFERASE CDK5RAP1"/>
    <property type="match status" value="1"/>
</dbReference>
<proteinExistence type="predicted"/>
<evidence type="ECO:0000256" key="1">
    <source>
        <dbReference type="ARBA" id="ARBA00001966"/>
    </source>
</evidence>
<evidence type="ECO:0000256" key="2">
    <source>
        <dbReference type="ARBA" id="ARBA00022485"/>
    </source>
</evidence>
<dbReference type="InterPro" id="IPR020612">
    <property type="entry name" value="Methylthiotransferase_CS"/>
</dbReference>
<evidence type="ECO:0000259" key="9">
    <source>
        <dbReference type="PROSITE" id="PS51918"/>
    </source>
</evidence>
<dbReference type="PANTHER" id="PTHR43020">
    <property type="entry name" value="CDK5 REGULATORY SUBUNIT-ASSOCIATED PROTEIN 1"/>
    <property type="match status" value="1"/>
</dbReference>
<dbReference type="GO" id="GO:0046872">
    <property type="term" value="F:metal ion binding"/>
    <property type="evidence" value="ECO:0007669"/>
    <property type="project" value="UniProtKB-KW"/>
</dbReference>
<dbReference type="EMBL" id="MFIY01000045">
    <property type="protein sequence ID" value="OGF99664.1"/>
    <property type="molecule type" value="Genomic_DNA"/>
</dbReference>
<evidence type="ECO:0000256" key="4">
    <source>
        <dbReference type="ARBA" id="ARBA00022691"/>
    </source>
</evidence>
<dbReference type="Pfam" id="PF04055">
    <property type="entry name" value="Radical_SAM"/>
    <property type="match status" value="1"/>
</dbReference>
<dbReference type="GO" id="GO:0005829">
    <property type="term" value="C:cytosol"/>
    <property type="evidence" value="ECO:0007669"/>
    <property type="project" value="TreeGrafter"/>
</dbReference>
<protein>
    <submittedName>
        <fullName evidence="10">Uncharacterized protein</fullName>
    </submittedName>
</protein>
<dbReference type="Gene3D" id="3.80.30.20">
    <property type="entry name" value="tm_1862 like domain"/>
    <property type="match status" value="1"/>
</dbReference>
<feature type="domain" description="Radical SAM core" evidence="9">
    <location>
        <begin position="123"/>
        <end position="387"/>
    </location>
</feature>
<dbReference type="InterPro" id="IPR005839">
    <property type="entry name" value="Methylthiotransferase"/>
</dbReference>
<dbReference type="PROSITE" id="PS51449">
    <property type="entry name" value="MTTASE_N"/>
    <property type="match status" value="1"/>
</dbReference>
<dbReference type="FunFam" id="3.40.50.12160:FF:000003">
    <property type="entry name" value="CDK5 regulatory subunit-associated protein 1"/>
    <property type="match status" value="1"/>
</dbReference>
<organism evidence="10 11">
    <name type="scientific">Candidatus Gottesmanbacteria bacterium RBG_13_37_7</name>
    <dbReference type="NCBI Taxonomy" id="1798369"/>
    <lineage>
        <taxon>Bacteria</taxon>
        <taxon>Candidatus Gottesmaniibacteriota</taxon>
    </lineage>
</organism>
<keyword evidence="6" id="KW-0408">Iron</keyword>
<accession>A0A1F5YHP4</accession>
<dbReference type="SUPFAM" id="SSF102114">
    <property type="entry name" value="Radical SAM enzymes"/>
    <property type="match status" value="1"/>
</dbReference>
<evidence type="ECO:0000256" key="5">
    <source>
        <dbReference type="ARBA" id="ARBA00022723"/>
    </source>
</evidence>
<dbReference type="PROSITE" id="PS01278">
    <property type="entry name" value="MTTASE_RADICAL"/>
    <property type="match status" value="1"/>
</dbReference>
<dbReference type="InterPro" id="IPR007197">
    <property type="entry name" value="rSAM"/>
</dbReference>
<dbReference type="InterPro" id="IPR013848">
    <property type="entry name" value="Methylthiotransferase_N"/>
</dbReference>
<keyword evidence="4" id="KW-0949">S-adenosyl-L-methionine</keyword>
<reference evidence="10 11" key="1">
    <citation type="journal article" date="2016" name="Nat. Commun.">
        <title>Thousands of microbial genomes shed light on interconnected biogeochemical processes in an aquifer system.</title>
        <authorList>
            <person name="Anantharaman K."/>
            <person name="Brown C.T."/>
            <person name="Hug L.A."/>
            <person name="Sharon I."/>
            <person name="Castelle C.J."/>
            <person name="Probst A.J."/>
            <person name="Thomas B.C."/>
            <person name="Singh A."/>
            <person name="Wilkins M.J."/>
            <person name="Karaoz U."/>
            <person name="Brodie E.L."/>
            <person name="Williams K.H."/>
            <person name="Hubbard S.S."/>
            <person name="Banfield J.F."/>
        </authorList>
    </citation>
    <scope>NUCLEOTIDE SEQUENCE [LARGE SCALE GENOMIC DNA]</scope>
</reference>
<evidence type="ECO:0000256" key="6">
    <source>
        <dbReference type="ARBA" id="ARBA00023004"/>
    </source>
</evidence>
<sequence>MKNKYYIHTFGCQQNNADSERVAAYLEEKGMKQAEKITEADYIIINTCMVRESAENRVYGLVNNLRKLKSANRRMKIVVTGCMVGMAVRDKSGKFLRLLKQKMPQVDEFLPIEEIGFDTLPIRSDKKHAFVPISNGCNNFCTYCVVPYSRGREVSRPYHEIIKECRALIKQGYEKVTLLGQNVNSYGADLIKSKIKNKSLKIKLRNNQSKYIKPVYVKHLGRLRIPTLFPLLLEDVAGIKRVKVVDFLSSNPWDFSDELIEVIARNSNISRIIHLPVQSGSDSVLKRMNRWYTAEQYLTLISKLKAQISNLKISTDIIVGFCGETAEEFQETVELCRKVGFDKAYISKYSDRPMTAAHKTLKDNVPHGIKKSRWKTLEDLINQPNLKKRLIKTQLNAKE</sequence>
<keyword evidence="5" id="KW-0479">Metal-binding</keyword>
<dbReference type="SFLD" id="SFLDG01061">
    <property type="entry name" value="methylthiotransferase"/>
    <property type="match status" value="1"/>
</dbReference>
<evidence type="ECO:0000313" key="10">
    <source>
        <dbReference type="EMBL" id="OGF99664.1"/>
    </source>
</evidence>
<gene>
    <name evidence="10" type="ORF">A2Y99_01345</name>
</gene>
<keyword evidence="7" id="KW-0411">Iron-sulfur</keyword>
<dbReference type="InterPro" id="IPR038135">
    <property type="entry name" value="Methylthiotransferase_N_sf"/>
</dbReference>
<dbReference type="Gene3D" id="3.40.50.12160">
    <property type="entry name" value="Methylthiotransferase, N-terminal domain"/>
    <property type="match status" value="1"/>
</dbReference>
<dbReference type="PROSITE" id="PS51918">
    <property type="entry name" value="RADICAL_SAM"/>
    <property type="match status" value="1"/>
</dbReference>
<dbReference type="SMART" id="SM00729">
    <property type="entry name" value="Elp3"/>
    <property type="match status" value="1"/>
</dbReference>
<feature type="domain" description="MTTase N-terminal" evidence="8">
    <location>
        <begin position="3"/>
        <end position="127"/>
    </location>
</feature>
<dbReference type="InterPro" id="IPR006638">
    <property type="entry name" value="Elp3/MiaA/NifB-like_rSAM"/>
</dbReference>
<evidence type="ECO:0000313" key="11">
    <source>
        <dbReference type="Proteomes" id="UP000178230"/>
    </source>
</evidence>
<comment type="cofactor">
    <cofactor evidence="1">
        <name>[4Fe-4S] cluster</name>
        <dbReference type="ChEBI" id="CHEBI:49883"/>
    </cofactor>
</comment>
<comment type="caution">
    <text evidence="10">The sequence shown here is derived from an EMBL/GenBank/DDBJ whole genome shotgun (WGS) entry which is preliminary data.</text>
</comment>
<dbReference type="GO" id="GO:0035597">
    <property type="term" value="F:tRNA-2-methylthio-N(6)-dimethylallyladenosine(37) synthase activity"/>
    <property type="evidence" value="ECO:0007669"/>
    <property type="project" value="TreeGrafter"/>
</dbReference>
<dbReference type="Proteomes" id="UP000178230">
    <property type="component" value="Unassembled WGS sequence"/>
</dbReference>
<dbReference type="Pfam" id="PF00919">
    <property type="entry name" value="UPF0004"/>
    <property type="match status" value="1"/>
</dbReference>
<keyword evidence="2" id="KW-0004">4Fe-4S</keyword>